<feature type="domain" description="DUF397" evidence="2">
    <location>
        <begin position="11"/>
        <end position="67"/>
    </location>
</feature>
<dbReference type="KEGG" id="acad:UA74_13385"/>
<feature type="compositionally biased region" description="Polar residues" evidence="1">
    <location>
        <begin position="8"/>
        <end position="17"/>
    </location>
</feature>
<evidence type="ECO:0000259" key="2">
    <source>
        <dbReference type="Pfam" id="PF04149"/>
    </source>
</evidence>
<dbReference type="Pfam" id="PF04149">
    <property type="entry name" value="DUF397"/>
    <property type="match status" value="1"/>
</dbReference>
<reference evidence="4" key="1">
    <citation type="submission" date="2016-06" db="EMBL/GenBank/DDBJ databases">
        <title>Complete genome sequence of Actinoalloteichus fjordicus DSM 46855 (=ADI127-17), type strain of the new species Actinoalloteichus fjordicus.</title>
        <authorList>
            <person name="Ruckert C."/>
            <person name="Nouioui I."/>
            <person name="Willmese J."/>
            <person name="van Wezel G."/>
            <person name="Klenk H.-P."/>
            <person name="Kalinowski J."/>
            <person name="Zotchev S.B."/>
        </authorList>
    </citation>
    <scope>NUCLEOTIDE SEQUENCE [LARGE SCALE GENOMIC DNA]</scope>
    <source>
        <strain evidence="4">ADI127-7</strain>
    </source>
</reference>
<accession>A0AAC9PS76</accession>
<evidence type="ECO:0000256" key="1">
    <source>
        <dbReference type="SAM" id="MobiDB-lite"/>
    </source>
</evidence>
<protein>
    <submittedName>
        <fullName evidence="3">DUF397 family protein</fullName>
    </submittedName>
</protein>
<evidence type="ECO:0000313" key="3">
    <source>
        <dbReference type="EMBL" id="APU14735.1"/>
    </source>
</evidence>
<keyword evidence="4" id="KW-1185">Reference proteome</keyword>
<sequence>MIDEPHPSSLSWRKSSFSGGGGAGGGNCVEAAALPDGRIAVRNSKNPHDGTAYFSRSEIEAWIKGIKAGEFDDLA</sequence>
<dbReference type="Proteomes" id="UP000185511">
    <property type="component" value="Chromosome"/>
</dbReference>
<dbReference type="EMBL" id="CP016076">
    <property type="protein sequence ID" value="APU14735.1"/>
    <property type="molecule type" value="Genomic_DNA"/>
</dbReference>
<proteinExistence type="predicted"/>
<dbReference type="AlphaFoldDB" id="A0AAC9PS76"/>
<feature type="region of interest" description="Disordered" evidence="1">
    <location>
        <begin position="1"/>
        <end position="22"/>
    </location>
</feature>
<name>A0AAC9PS76_9PSEU</name>
<dbReference type="RefSeq" id="WP_075740542.1">
    <property type="nucleotide sequence ID" value="NZ_CP016076.1"/>
</dbReference>
<dbReference type="InterPro" id="IPR007278">
    <property type="entry name" value="DUF397"/>
</dbReference>
<evidence type="ECO:0000313" key="4">
    <source>
        <dbReference type="Proteomes" id="UP000185511"/>
    </source>
</evidence>
<gene>
    <name evidence="3" type="ORF">UA74_13385</name>
</gene>
<organism evidence="3 4">
    <name type="scientific">Actinoalloteichus fjordicus</name>
    <dbReference type="NCBI Taxonomy" id="1612552"/>
    <lineage>
        <taxon>Bacteria</taxon>
        <taxon>Bacillati</taxon>
        <taxon>Actinomycetota</taxon>
        <taxon>Actinomycetes</taxon>
        <taxon>Pseudonocardiales</taxon>
        <taxon>Pseudonocardiaceae</taxon>
        <taxon>Actinoalloteichus</taxon>
    </lineage>
</organism>